<reference evidence="4" key="1">
    <citation type="journal article" date="2020" name="mSystems">
        <title>Genome- and Community-Level Interaction Insights into Carbon Utilization and Element Cycling Functions of Hydrothermarchaeota in Hydrothermal Sediment.</title>
        <authorList>
            <person name="Zhou Z."/>
            <person name="Liu Y."/>
            <person name="Xu W."/>
            <person name="Pan J."/>
            <person name="Luo Z.H."/>
            <person name="Li M."/>
        </authorList>
    </citation>
    <scope>NUCLEOTIDE SEQUENCE [LARGE SCALE GENOMIC DNA]</scope>
    <source>
        <strain evidence="4">SpSt-258</strain>
    </source>
</reference>
<dbReference type="AlphaFoldDB" id="A0A7V1EHB3"/>
<dbReference type="FunFam" id="3.10.20.30:FF:000001">
    <property type="entry name" value="Ribosome-binding ATPase YchF"/>
    <property type="match status" value="1"/>
</dbReference>
<dbReference type="PROSITE" id="PS51880">
    <property type="entry name" value="TGS"/>
    <property type="match status" value="1"/>
</dbReference>
<keyword evidence="2" id="KW-0067">ATP-binding</keyword>
<gene>
    <name evidence="4" type="ORF">ENP86_02040</name>
</gene>
<name>A0A7V1EHB3_UNCW3</name>
<dbReference type="InterPro" id="IPR012675">
    <property type="entry name" value="Beta-grasp_dom_sf"/>
</dbReference>
<evidence type="ECO:0000256" key="1">
    <source>
        <dbReference type="ARBA" id="ARBA00022741"/>
    </source>
</evidence>
<organism evidence="4">
    <name type="scientific">candidate division WOR-3 bacterium</name>
    <dbReference type="NCBI Taxonomy" id="2052148"/>
    <lineage>
        <taxon>Bacteria</taxon>
        <taxon>Bacteria division WOR-3</taxon>
    </lineage>
</organism>
<protein>
    <submittedName>
        <fullName evidence="4">DUF933 domain-containing protein</fullName>
    </submittedName>
</protein>
<dbReference type="GO" id="GO:0005737">
    <property type="term" value="C:cytoplasm"/>
    <property type="evidence" value="ECO:0007669"/>
    <property type="project" value="TreeGrafter"/>
</dbReference>
<dbReference type="InterPro" id="IPR013029">
    <property type="entry name" value="YchF_C"/>
</dbReference>
<dbReference type="EMBL" id="DSKY01000006">
    <property type="protein sequence ID" value="HDY58323.1"/>
    <property type="molecule type" value="Genomic_DNA"/>
</dbReference>
<sequence length="165" mass="18677">MPKKKIQDLPLLTSIPEIIVLNFDEDGTFRTDFSGYRISIKLEEDISNFSEDEKIELRKEAGLEPEGVNGLLKLCLQQLSMITFFTIKGEESRAWLIRAGTKVIDAAEKIHTDLKEGFIKAEILRYEDLLKTGGFASAHEQGLTKIEGKDYIVQDGDIILIKFKV</sequence>
<proteinExistence type="predicted"/>
<feature type="domain" description="TGS" evidence="3">
    <location>
        <begin position="80"/>
        <end position="163"/>
    </location>
</feature>
<evidence type="ECO:0000259" key="3">
    <source>
        <dbReference type="PROSITE" id="PS51880"/>
    </source>
</evidence>
<dbReference type="PANTHER" id="PTHR23305">
    <property type="entry name" value="OBG GTPASE FAMILY"/>
    <property type="match status" value="1"/>
</dbReference>
<dbReference type="InterPro" id="IPR004095">
    <property type="entry name" value="TGS"/>
</dbReference>
<dbReference type="PANTHER" id="PTHR23305:SF18">
    <property type="entry name" value="OBG-TYPE G DOMAIN-CONTAINING PROTEIN"/>
    <property type="match status" value="1"/>
</dbReference>
<accession>A0A7V1EHB3</accession>
<evidence type="ECO:0000313" key="4">
    <source>
        <dbReference type="EMBL" id="HDY58323.1"/>
    </source>
</evidence>
<dbReference type="SUPFAM" id="SSF81271">
    <property type="entry name" value="TGS-like"/>
    <property type="match status" value="1"/>
</dbReference>
<dbReference type="InterPro" id="IPR012676">
    <property type="entry name" value="TGS-like"/>
</dbReference>
<dbReference type="GO" id="GO:0005524">
    <property type="term" value="F:ATP binding"/>
    <property type="evidence" value="ECO:0007669"/>
    <property type="project" value="UniProtKB-KW"/>
</dbReference>
<keyword evidence="1" id="KW-0547">Nucleotide-binding</keyword>
<comment type="caution">
    <text evidence="4">The sequence shown here is derived from an EMBL/GenBank/DDBJ whole genome shotgun (WGS) entry which is preliminary data.</text>
</comment>
<evidence type="ECO:0000256" key="2">
    <source>
        <dbReference type="ARBA" id="ARBA00022840"/>
    </source>
</evidence>
<dbReference type="Gene3D" id="3.10.20.30">
    <property type="match status" value="1"/>
</dbReference>
<dbReference type="GO" id="GO:0016887">
    <property type="term" value="F:ATP hydrolysis activity"/>
    <property type="evidence" value="ECO:0007669"/>
    <property type="project" value="TreeGrafter"/>
</dbReference>
<dbReference type="Pfam" id="PF06071">
    <property type="entry name" value="YchF-GTPase_C"/>
    <property type="match status" value="1"/>
</dbReference>